<dbReference type="Pfam" id="PF00931">
    <property type="entry name" value="NB-ARC"/>
    <property type="match status" value="1"/>
</dbReference>
<keyword evidence="3" id="KW-0611">Plant defense</keyword>
<dbReference type="EMBL" id="CM018031">
    <property type="protein sequence ID" value="KAA8549869.1"/>
    <property type="molecule type" value="Genomic_DNA"/>
</dbReference>
<evidence type="ECO:0000256" key="2">
    <source>
        <dbReference type="ARBA" id="ARBA00022741"/>
    </source>
</evidence>
<evidence type="ECO:0000256" key="3">
    <source>
        <dbReference type="ARBA" id="ARBA00022821"/>
    </source>
</evidence>
<evidence type="ECO:0000259" key="4">
    <source>
        <dbReference type="Pfam" id="PF00931"/>
    </source>
</evidence>
<dbReference type="GO" id="GO:0043531">
    <property type="term" value="F:ADP binding"/>
    <property type="evidence" value="ECO:0007669"/>
    <property type="project" value="InterPro"/>
</dbReference>
<evidence type="ECO:0000313" key="6">
    <source>
        <dbReference type="EMBL" id="KAA8549869.1"/>
    </source>
</evidence>
<dbReference type="InterPro" id="IPR041118">
    <property type="entry name" value="Rx_N"/>
</dbReference>
<gene>
    <name evidence="6" type="ORF">F0562_001553</name>
</gene>
<sequence>MAEIAVSLVVDKLVLLLEQKVILLGDVRREVERVRTELQFIQPWLKDADEKAEREELSDGVKAWVKKNNYPCNEKLGIEYGFSSTLSKGSSKSRKNDRWDDPRVSSLFIKQTEVVGIESPRDELIIKLVKGASKRVVISIIGMGGVGKSGLAKKVYDSKVLTRSFVFRAWINVSKSYTMKELRKSTIEKFYKDEK</sequence>
<dbReference type="Proteomes" id="UP000325577">
    <property type="component" value="Linkage Group LG0"/>
</dbReference>
<dbReference type="Gene3D" id="1.20.5.4130">
    <property type="match status" value="1"/>
</dbReference>
<evidence type="ECO:0000259" key="5">
    <source>
        <dbReference type="Pfam" id="PF18052"/>
    </source>
</evidence>
<dbReference type="PANTHER" id="PTHR19338:SF32">
    <property type="entry name" value="OS06G0287500 PROTEIN"/>
    <property type="match status" value="1"/>
</dbReference>
<proteinExistence type="predicted"/>
<feature type="domain" description="NB-ARC" evidence="4">
    <location>
        <begin position="119"/>
        <end position="193"/>
    </location>
</feature>
<dbReference type="Pfam" id="PF18052">
    <property type="entry name" value="Rx_N"/>
    <property type="match status" value="1"/>
</dbReference>
<keyword evidence="1" id="KW-0677">Repeat</keyword>
<evidence type="ECO:0000313" key="7">
    <source>
        <dbReference type="Proteomes" id="UP000325577"/>
    </source>
</evidence>
<dbReference type="AlphaFoldDB" id="A0A5J5C402"/>
<name>A0A5J5C402_9ASTE</name>
<dbReference type="OrthoDB" id="692108at2759"/>
<keyword evidence="2" id="KW-0547">Nucleotide-binding</keyword>
<protein>
    <recommendedName>
        <fullName evidence="8">NB-ARC domain-containing protein</fullName>
    </recommendedName>
</protein>
<dbReference type="InterPro" id="IPR027417">
    <property type="entry name" value="P-loop_NTPase"/>
</dbReference>
<dbReference type="GO" id="GO:0006952">
    <property type="term" value="P:defense response"/>
    <property type="evidence" value="ECO:0007669"/>
    <property type="project" value="UniProtKB-KW"/>
</dbReference>
<accession>A0A5J5C402</accession>
<feature type="domain" description="Disease resistance N-terminal" evidence="5">
    <location>
        <begin position="5"/>
        <end position="67"/>
    </location>
</feature>
<reference evidence="6 7" key="1">
    <citation type="submission" date="2019-09" db="EMBL/GenBank/DDBJ databases">
        <title>A chromosome-level genome assembly of the Chinese tupelo Nyssa sinensis.</title>
        <authorList>
            <person name="Yang X."/>
            <person name="Kang M."/>
            <person name="Yang Y."/>
            <person name="Xiong H."/>
            <person name="Wang M."/>
            <person name="Zhang Z."/>
            <person name="Wang Z."/>
            <person name="Wu H."/>
            <person name="Ma T."/>
            <person name="Liu J."/>
            <person name="Xi Z."/>
        </authorList>
    </citation>
    <scope>NUCLEOTIDE SEQUENCE [LARGE SCALE GENOMIC DNA]</scope>
    <source>
        <strain evidence="6">J267</strain>
        <tissue evidence="6">Leaf</tissue>
    </source>
</reference>
<organism evidence="6 7">
    <name type="scientific">Nyssa sinensis</name>
    <dbReference type="NCBI Taxonomy" id="561372"/>
    <lineage>
        <taxon>Eukaryota</taxon>
        <taxon>Viridiplantae</taxon>
        <taxon>Streptophyta</taxon>
        <taxon>Embryophyta</taxon>
        <taxon>Tracheophyta</taxon>
        <taxon>Spermatophyta</taxon>
        <taxon>Magnoliopsida</taxon>
        <taxon>eudicotyledons</taxon>
        <taxon>Gunneridae</taxon>
        <taxon>Pentapetalae</taxon>
        <taxon>asterids</taxon>
        <taxon>Cornales</taxon>
        <taxon>Nyssaceae</taxon>
        <taxon>Nyssa</taxon>
    </lineage>
</organism>
<dbReference type="InterPro" id="IPR002182">
    <property type="entry name" value="NB-ARC"/>
</dbReference>
<evidence type="ECO:0008006" key="8">
    <source>
        <dbReference type="Google" id="ProtNLM"/>
    </source>
</evidence>
<keyword evidence="7" id="KW-1185">Reference proteome</keyword>
<dbReference type="SUPFAM" id="SSF52540">
    <property type="entry name" value="P-loop containing nucleoside triphosphate hydrolases"/>
    <property type="match status" value="1"/>
</dbReference>
<dbReference type="PANTHER" id="PTHR19338">
    <property type="entry name" value="TRANSLOCASE OF INNER MITOCHONDRIAL MEMBRANE 13 HOMOLOG"/>
    <property type="match status" value="1"/>
</dbReference>
<evidence type="ECO:0000256" key="1">
    <source>
        <dbReference type="ARBA" id="ARBA00022737"/>
    </source>
</evidence>
<dbReference type="Gene3D" id="3.40.50.300">
    <property type="entry name" value="P-loop containing nucleotide triphosphate hydrolases"/>
    <property type="match status" value="1"/>
</dbReference>